<dbReference type="SUPFAM" id="SSF57756">
    <property type="entry name" value="Retrovirus zinc finger-like domains"/>
    <property type="match status" value="1"/>
</dbReference>
<reference evidence="4" key="2">
    <citation type="journal article" date="2023" name="Plants (Basel)">
        <title>Annotation of the Turnera subulata (Passifloraceae) Draft Genome Reveals the S-Locus Evolved after the Divergence of Turneroideae from Passifloroideae in a Stepwise Manner.</title>
        <authorList>
            <person name="Henning P.M."/>
            <person name="Roalson E.H."/>
            <person name="Mir W."/>
            <person name="McCubbin A.G."/>
            <person name="Shore J.S."/>
        </authorList>
    </citation>
    <scope>NUCLEOTIDE SEQUENCE</scope>
    <source>
        <strain evidence="4">F60SS</strain>
    </source>
</reference>
<keyword evidence="1" id="KW-0479">Metal-binding</keyword>
<dbReference type="EMBL" id="JAKUCV010003070">
    <property type="protein sequence ID" value="KAJ4840328.1"/>
    <property type="molecule type" value="Genomic_DNA"/>
</dbReference>
<keyword evidence="1" id="KW-0862">Zinc</keyword>
<gene>
    <name evidence="4" type="ORF">Tsubulata_023742</name>
</gene>
<keyword evidence="1" id="KW-0863">Zinc-finger</keyword>
<dbReference type="AlphaFoldDB" id="A0A9Q0JFZ2"/>
<proteinExistence type="predicted"/>
<dbReference type="GO" id="GO:0003676">
    <property type="term" value="F:nucleic acid binding"/>
    <property type="evidence" value="ECO:0007669"/>
    <property type="project" value="InterPro"/>
</dbReference>
<evidence type="ECO:0000259" key="3">
    <source>
        <dbReference type="PROSITE" id="PS50158"/>
    </source>
</evidence>
<dbReference type="PROSITE" id="PS50158">
    <property type="entry name" value="ZF_CCHC"/>
    <property type="match status" value="1"/>
</dbReference>
<sequence length="230" mass="25409">MATVGDVEESQDDPPVMIPTLDEQEEDVRTPLLRGSSLALLGNRVVWVYYKHKRLPWFCYHCGRLGHIAKDCAHVDDTDLLNPALYQYGEELRASPLKRTLSHQQEPNLVSARRKLVFKPSSLTPEMGSEDSFSRQSRVRPQASKHQGVERQGFGASHVKGLVEVPIQRLADLLTPTRGVSKQLERLSVKVDKGPRAGTQSQTSSFVVDSQISNSGASEIHSNCGAAGPR</sequence>
<evidence type="ECO:0000313" key="5">
    <source>
        <dbReference type="Proteomes" id="UP001141552"/>
    </source>
</evidence>
<name>A0A9Q0JFZ2_9ROSI</name>
<evidence type="ECO:0000256" key="2">
    <source>
        <dbReference type="SAM" id="MobiDB-lite"/>
    </source>
</evidence>
<accession>A0A9Q0JFZ2</accession>
<dbReference type="InterPro" id="IPR036875">
    <property type="entry name" value="Znf_CCHC_sf"/>
</dbReference>
<organism evidence="4 5">
    <name type="scientific">Turnera subulata</name>
    <dbReference type="NCBI Taxonomy" id="218843"/>
    <lineage>
        <taxon>Eukaryota</taxon>
        <taxon>Viridiplantae</taxon>
        <taxon>Streptophyta</taxon>
        <taxon>Embryophyta</taxon>
        <taxon>Tracheophyta</taxon>
        <taxon>Spermatophyta</taxon>
        <taxon>Magnoliopsida</taxon>
        <taxon>eudicotyledons</taxon>
        <taxon>Gunneridae</taxon>
        <taxon>Pentapetalae</taxon>
        <taxon>rosids</taxon>
        <taxon>fabids</taxon>
        <taxon>Malpighiales</taxon>
        <taxon>Passifloraceae</taxon>
        <taxon>Turnera</taxon>
    </lineage>
</organism>
<keyword evidence="5" id="KW-1185">Reference proteome</keyword>
<dbReference type="OrthoDB" id="1707487at2759"/>
<evidence type="ECO:0000313" key="4">
    <source>
        <dbReference type="EMBL" id="KAJ4840328.1"/>
    </source>
</evidence>
<feature type="region of interest" description="Disordered" evidence="2">
    <location>
        <begin position="121"/>
        <end position="152"/>
    </location>
</feature>
<dbReference type="Pfam" id="PF14392">
    <property type="entry name" value="zf-CCHC_4"/>
    <property type="match status" value="1"/>
</dbReference>
<protein>
    <recommendedName>
        <fullName evidence="3">CCHC-type domain-containing protein</fullName>
    </recommendedName>
</protein>
<dbReference type="InterPro" id="IPR025836">
    <property type="entry name" value="Zn_knuckle_CX2CX4HX4C"/>
</dbReference>
<dbReference type="InterPro" id="IPR001878">
    <property type="entry name" value="Znf_CCHC"/>
</dbReference>
<reference evidence="4" key="1">
    <citation type="submission" date="2022-02" db="EMBL/GenBank/DDBJ databases">
        <authorList>
            <person name="Henning P.M."/>
            <person name="McCubbin A.G."/>
            <person name="Shore J.S."/>
        </authorList>
    </citation>
    <scope>NUCLEOTIDE SEQUENCE</scope>
    <source>
        <strain evidence="4">F60SS</strain>
        <tissue evidence="4">Leaves</tissue>
    </source>
</reference>
<dbReference type="GO" id="GO:0008270">
    <property type="term" value="F:zinc ion binding"/>
    <property type="evidence" value="ECO:0007669"/>
    <property type="project" value="UniProtKB-KW"/>
</dbReference>
<feature type="domain" description="CCHC-type" evidence="3">
    <location>
        <begin position="59"/>
        <end position="72"/>
    </location>
</feature>
<dbReference type="Proteomes" id="UP001141552">
    <property type="component" value="Unassembled WGS sequence"/>
</dbReference>
<evidence type="ECO:0000256" key="1">
    <source>
        <dbReference type="PROSITE-ProRule" id="PRU00047"/>
    </source>
</evidence>
<comment type="caution">
    <text evidence="4">The sequence shown here is derived from an EMBL/GenBank/DDBJ whole genome shotgun (WGS) entry which is preliminary data.</text>
</comment>